<protein>
    <submittedName>
        <fullName evidence="4">VPLPA-CTERM protein sorting domain-containing protein</fullName>
    </submittedName>
</protein>
<evidence type="ECO:0000313" key="4">
    <source>
        <dbReference type="EMBL" id="SEA63936.1"/>
    </source>
</evidence>
<feature type="domain" description="Ice-binding protein C-terminal" evidence="3">
    <location>
        <begin position="182"/>
        <end position="206"/>
    </location>
</feature>
<dbReference type="EMBL" id="FNQM01000008">
    <property type="protein sequence ID" value="SEA63936.1"/>
    <property type="molecule type" value="Genomic_DNA"/>
</dbReference>
<evidence type="ECO:0000259" key="3">
    <source>
        <dbReference type="Pfam" id="PF07589"/>
    </source>
</evidence>
<sequence>MRMAYGVLAGFLASATAASAATIDFTDASVWSSGASTQTVFGSTVSLSASGGAINFTPFDGGAAVPGLASINDGVGVNDDEVSPRETLTVMFSAPLFLTAVSFLDLFIAPDGSEEEFAIGSSDGAMLFTVSAVQDAAAGEPGFATYVLPTPTVVSSITFTVGGTNDAQGVPDFALASLDVEAVPLPATAWMLLAGVAGIGYVSRRRYA</sequence>
<accession>A0A1H4CU98</accession>
<dbReference type="InterPro" id="IPR013424">
    <property type="entry name" value="Ice-binding_C"/>
</dbReference>
<reference evidence="4 5" key="1">
    <citation type="submission" date="2016-10" db="EMBL/GenBank/DDBJ databases">
        <authorList>
            <person name="de Groot N.N."/>
        </authorList>
    </citation>
    <scope>NUCLEOTIDE SEQUENCE [LARGE SCALE GENOMIC DNA]</scope>
    <source>
        <strain evidence="4 5">DSM 15345</strain>
    </source>
</reference>
<keyword evidence="5" id="KW-1185">Reference proteome</keyword>
<dbReference type="RefSeq" id="WP_093254210.1">
    <property type="nucleotide sequence ID" value="NZ_FNQM01000008.1"/>
</dbReference>
<feature type="chain" id="PRO_5011433646" evidence="2">
    <location>
        <begin position="21"/>
        <end position="208"/>
    </location>
</feature>
<organism evidence="4 5">
    <name type="scientific">Rubrimonas cliftonensis</name>
    <dbReference type="NCBI Taxonomy" id="89524"/>
    <lineage>
        <taxon>Bacteria</taxon>
        <taxon>Pseudomonadati</taxon>
        <taxon>Pseudomonadota</taxon>
        <taxon>Alphaproteobacteria</taxon>
        <taxon>Rhodobacterales</taxon>
        <taxon>Paracoccaceae</taxon>
        <taxon>Rubrimonas</taxon>
    </lineage>
</organism>
<dbReference type="NCBIfam" id="TIGR03370">
    <property type="entry name" value="VPLPA-CTERM"/>
    <property type="match status" value="1"/>
</dbReference>
<keyword evidence="1" id="KW-0812">Transmembrane</keyword>
<evidence type="ECO:0000256" key="2">
    <source>
        <dbReference type="SAM" id="SignalP"/>
    </source>
</evidence>
<keyword evidence="2" id="KW-0732">Signal</keyword>
<keyword evidence="1" id="KW-1133">Transmembrane helix</keyword>
<feature type="signal peptide" evidence="2">
    <location>
        <begin position="1"/>
        <end position="20"/>
    </location>
</feature>
<proteinExistence type="predicted"/>
<dbReference type="Proteomes" id="UP000198703">
    <property type="component" value="Unassembled WGS sequence"/>
</dbReference>
<name>A0A1H4CU98_9RHOB</name>
<dbReference type="OrthoDB" id="7874068at2"/>
<keyword evidence="1" id="KW-0472">Membrane</keyword>
<gene>
    <name evidence="4" type="ORF">SAMN05444370_10839</name>
</gene>
<evidence type="ECO:0000256" key="1">
    <source>
        <dbReference type="SAM" id="Phobius"/>
    </source>
</evidence>
<dbReference type="AlphaFoldDB" id="A0A1H4CU98"/>
<evidence type="ECO:0000313" key="5">
    <source>
        <dbReference type="Proteomes" id="UP000198703"/>
    </source>
</evidence>
<dbReference type="InterPro" id="IPR022472">
    <property type="entry name" value="VPLPA-CTERM"/>
</dbReference>
<feature type="transmembrane region" description="Helical" evidence="1">
    <location>
        <begin position="183"/>
        <end position="202"/>
    </location>
</feature>
<dbReference type="Pfam" id="PF07589">
    <property type="entry name" value="PEP-CTERM"/>
    <property type="match status" value="1"/>
</dbReference>